<dbReference type="NCBIfam" id="TIGR01730">
    <property type="entry name" value="RND_mfp"/>
    <property type="match status" value="1"/>
</dbReference>
<dbReference type="Pfam" id="PF25944">
    <property type="entry name" value="Beta-barrel_RND"/>
    <property type="match status" value="1"/>
</dbReference>
<keyword evidence="5" id="KW-0997">Cell inner membrane</keyword>
<dbReference type="SUPFAM" id="SSF111369">
    <property type="entry name" value="HlyD-like secretion proteins"/>
    <property type="match status" value="1"/>
</dbReference>
<dbReference type="RefSeq" id="WP_132010245.1">
    <property type="nucleotide sequence ID" value="NZ_JBHUNN010000002.1"/>
</dbReference>
<sequence>MSQPAARKTQPPRARSRLKEALLLLALLGLAVLAWRYFFPASPDAPKYLTSPVTRGDVEETVLATGTLKPARLVAVGAQVSGRVLSVKFKVGDRVKKGELVAQIDSITQENKLRTAEADLARLRAQRDEKVATLKLYEQNLARQQTMVARNAVSRVDYDTAVANVDMTKAQIAALEAQILSGKVAVDDARANLGYTRISAPIDGTVLAVVTQEGQTVSSIQTAPTIVILGQLDTMTVNAEISEADVVKVRPGQKVQFSIIGAPDRRYDATLESIDPAPDSIRTDASISTSSAASSSTTSNTAIYYNGVFNVPNPDGSLRTYMTANAHIVLGRAKGVLTIPAPAILGSAERGFTVRVLGKDGAVERRRVKIGLNDKVIAEVRDGLKEGEQVITGDAVGAPAARPGGAGGPGSRRRPPMGL</sequence>
<dbReference type="InterPro" id="IPR058626">
    <property type="entry name" value="MdtA-like_b-barrel"/>
</dbReference>
<dbReference type="GO" id="GO:0015562">
    <property type="term" value="F:efflux transmembrane transporter activity"/>
    <property type="evidence" value="ECO:0007669"/>
    <property type="project" value="TreeGrafter"/>
</dbReference>
<evidence type="ECO:0000256" key="8">
    <source>
        <dbReference type="SAM" id="Coils"/>
    </source>
</evidence>
<keyword evidence="6 8" id="KW-0175">Coiled coil</keyword>
<dbReference type="GO" id="GO:1990961">
    <property type="term" value="P:xenobiotic detoxification by transmembrane export across the plasma membrane"/>
    <property type="evidence" value="ECO:0007669"/>
    <property type="project" value="InterPro"/>
</dbReference>
<keyword evidence="15" id="KW-1185">Reference proteome</keyword>
<accession>A0A4R2GL86</accession>
<dbReference type="EMBL" id="SLWL01000017">
    <property type="protein sequence ID" value="TCO09502.1"/>
    <property type="molecule type" value="Genomic_DNA"/>
</dbReference>
<feature type="domain" description="Multidrug resistance protein MdtA-like alpha-helical hairpin" evidence="10">
    <location>
        <begin position="120"/>
        <end position="196"/>
    </location>
</feature>
<dbReference type="OrthoDB" id="9791520at2"/>
<dbReference type="GO" id="GO:0030313">
    <property type="term" value="C:cell envelope"/>
    <property type="evidence" value="ECO:0007669"/>
    <property type="project" value="UniProtKB-SubCell"/>
</dbReference>
<feature type="domain" description="Multidrug resistance protein MdtA-like beta-barrel" evidence="12">
    <location>
        <begin position="234"/>
        <end position="331"/>
    </location>
</feature>
<evidence type="ECO:0000256" key="9">
    <source>
        <dbReference type="SAM" id="MobiDB-lite"/>
    </source>
</evidence>
<dbReference type="Gene3D" id="2.40.30.170">
    <property type="match status" value="1"/>
</dbReference>
<evidence type="ECO:0000256" key="3">
    <source>
        <dbReference type="ARBA" id="ARBA00022448"/>
    </source>
</evidence>
<evidence type="ECO:0000256" key="2">
    <source>
        <dbReference type="ARBA" id="ARBA00009477"/>
    </source>
</evidence>
<evidence type="ECO:0000259" key="11">
    <source>
        <dbReference type="Pfam" id="PF25917"/>
    </source>
</evidence>
<name>A0A4R2GL86_9HYPH</name>
<dbReference type="Pfam" id="PF25967">
    <property type="entry name" value="RND-MFP_C"/>
    <property type="match status" value="1"/>
</dbReference>
<evidence type="ECO:0000313" key="14">
    <source>
        <dbReference type="EMBL" id="TCO09502.1"/>
    </source>
</evidence>
<feature type="domain" description="Multidrug resistance protein MdtA-like C-terminal permuted SH3" evidence="13">
    <location>
        <begin position="336"/>
        <end position="394"/>
    </location>
</feature>
<protein>
    <submittedName>
        <fullName evidence="14">Macrolide-specific efflux system membrane fusion protein</fullName>
    </submittedName>
</protein>
<feature type="domain" description="Multidrug resistance protein MdtA-like barrel-sandwich hybrid" evidence="11">
    <location>
        <begin position="73"/>
        <end position="228"/>
    </location>
</feature>
<dbReference type="InterPro" id="IPR058624">
    <property type="entry name" value="MdtA-like_HH"/>
</dbReference>
<evidence type="ECO:0000256" key="4">
    <source>
        <dbReference type="ARBA" id="ARBA00022475"/>
    </source>
</evidence>
<dbReference type="Pfam" id="PF25876">
    <property type="entry name" value="HH_MFP_RND"/>
    <property type="match status" value="1"/>
</dbReference>
<evidence type="ECO:0000256" key="5">
    <source>
        <dbReference type="ARBA" id="ARBA00022519"/>
    </source>
</evidence>
<reference evidence="14 15" key="1">
    <citation type="submission" date="2019-03" db="EMBL/GenBank/DDBJ databases">
        <title>Genomic Encyclopedia of Type Strains, Phase IV (KMG-IV): sequencing the most valuable type-strain genomes for metagenomic binning, comparative biology and taxonomic classification.</title>
        <authorList>
            <person name="Goeker M."/>
        </authorList>
    </citation>
    <scope>NUCLEOTIDE SEQUENCE [LARGE SCALE GENOMIC DNA]</scope>
    <source>
        <strain evidence="14 15">DSM 22958</strain>
    </source>
</reference>
<dbReference type="Gene3D" id="2.40.420.20">
    <property type="match status" value="1"/>
</dbReference>
<dbReference type="Proteomes" id="UP000294881">
    <property type="component" value="Unassembled WGS sequence"/>
</dbReference>
<dbReference type="PANTHER" id="PTHR30469">
    <property type="entry name" value="MULTIDRUG RESISTANCE PROTEIN MDTA"/>
    <property type="match status" value="1"/>
</dbReference>
<evidence type="ECO:0000256" key="7">
    <source>
        <dbReference type="ARBA" id="ARBA00023136"/>
    </source>
</evidence>
<dbReference type="GO" id="GO:1990281">
    <property type="term" value="C:efflux pump complex"/>
    <property type="evidence" value="ECO:0007669"/>
    <property type="project" value="TreeGrafter"/>
</dbReference>
<dbReference type="Gene3D" id="2.40.50.100">
    <property type="match status" value="1"/>
</dbReference>
<dbReference type="Pfam" id="PF25917">
    <property type="entry name" value="BSH_RND"/>
    <property type="match status" value="1"/>
</dbReference>
<dbReference type="PANTHER" id="PTHR30469:SF33">
    <property type="entry name" value="SLR1207 PROTEIN"/>
    <property type="match status" value="1"/>
</dbReference>
<organism evidence="14 15">
    <name type="scientific">Camelimonas lactis</name>
    <dbReference type="NCBI Taxonomy" id="659006"/>
    <lineage>
        <taxon>Bacteria</taxon>
        <taxon>Pseudomonadati</taxon>
        <taxon>Pseudomonadota</taxon>
        <taxon>Alphaproteobacteria</taxon>
        <taxon>Hyphomicrobiales</taxon>
        <taxon>Chelatococcaceae</taxon>
        <taxon>Camelimonas</taxon>
    </lineage>
</organism>
<dbReference type="AlphaFoldDB" id="A0A4R2GL86"/>
<feature type="coiled-coil region" evidence="8">
    <location>
        <begin position="106"/>
        <end position="178"/>
    </location>
</feature>
<keyword evidence="7" id="KW-0472">Membrane</keyword>
<dbReference type="InterPro" id="IPR058627">
    <property type="entry name" value="MdtA-like_C"/>
</dbReference>
<evidence type="ECO:0000256" key="1">
    <source>
        <dbReference type="ARBA" id="ARBA00004236"/>
    </source>
</evidence>
<evidence type="ECO:0000259" key="12">
    <source>
        <dbReference type="Pfam" id="PF25944"/>
    </source>
</evidence>
<keyword evidence="4" id="KW-1003">Cell membrane</keyword>
<proteinExistence type="inferred from homology"/>
<feature type="region of interest" description="Disordered" evidence="9">
    <location>
        <begin position="395"/>
        <end position="419"/>
    </location>
</feature>
<dbReference type="InterPro" id="IPR058625">
    <property type="entry name" value="MdtA-like_BSH"/>
</dbReference>
<evidence type="ECO:0000313" key="15">
    <source>
        <dbReference type="Proteomes" id="UP000294881"/>
    </source>
</evidence>
<dbReference type="GO" id="GO:1990195">
    <property type="term" value="C:macrolide transmembrane transporter complex"/>
    <property type="evidence" value="ECO:0007669"/>
    <property type="project" value="InterPro"/>
</dbReference>
<comment type="subcellular location">
    <subcellularLocation>
        <location evidence="1">Cell membrane</location>
    </subcellularLocation>
</comment>
<comment type="caution">
    <text evidence="14">The sequence shown here is derived from an EMBL/GenBank/DDBJ whole genome shotgun (WGS) entry which is preliminary data.</text>
</comment>
<comment type="similarity">
    <text evidence="2">Belongs to the membrane fusion protein (MFP) (TC 8.A.1) family.</text>
</comment>
<evidence type="ECO:0000256" key="6">
    <source>
        <dbReference type="ARBA" id="ARBA00023054"/>
    </source>
</evidence>
<dbReference type="Gene3D" id="6.10.140.1990">
    <property type="match status" value="1"/>
</dbReference>
<dbReference type="GO" id="GO:0019898">
    <property type="term" value="C:extrinsic component of membrane"/>
    <property type="evidence" value="ECO:0007669"/>
    <property type="project" value="InterPro"/>
</dbReference>
<dbReference type="InterPro" id="IPR030190">
    <property type="entry name" value="MacA_alpha-hairpin_sf"/>
</dbReference>
<evidence type="ECO:0000259" key="10">
    <source>
        <dbReference type="Pfam" id="PF25876"/>
    </source>
</evidence>
<dbReference type="InterPro" id="IPR006143">
    <property type="entry name" value="RND_pump_MFP"/>
</dbReference>
<gene>
    <name evidence="14" type="ORF">EV666_11725</name>
</gene>
<evidence type="ECO:0000259" key="13">
    <source>
        <dbReference type="Pfam" id="PF25967"/>
    </source>
</evidence>
<keyword evidence="3" id="KW-0813">Transport</keyword>